<feature type="non-terminal residue" evidence="1">
    <location>
        <position position="70"/>
    </location>
</feature>
<gene>
    <name evidence="1" type="ORF">EJB05_49484</name>
</gene>
<dbReference type="AlphaFoldDB" id="A0A5J9T4H6"/>
<comment type="caution">
    <text evidence="1">The sequence shown here is derived from an EMBL/GenBank/DDBJ whole genome shotgun (WGS) entry which is preliminary data.</text>
</comment>
<accession>A0A5J9T4H6</accession>
<sequence length="70" mass="7892">MPARMPARLRSHLLPAARIHRSPPPRATSSPSYWVVAGFVDSAFCFLARFFHNIQSTSESRIDYSNSSKL</sequence>
<dbReference type="Gramene" id="TVU06280">
    <property type="protein sequence ID" value="TVU06280"/>
    <property type="gene ID" value="EJB05_49484"/>
</dbReference>
<evidence type="ECO:0000313" key="1">
    <source>
        <dbReference type="EMBL" id="TVU06280.1"/>
    </source>
</evidence>
<dbReference type="Proteomes" id="UP000324897">
    <property type="component" value="Unassembled WGS sequence"/>
</dbReference>
<protein>
    <submittedName>
        <fullName evidence="1">Uncharacterized protein</fullName>
    </submittedName>
</protein>
<keyword evidence="2" id="KW-1185">Reference proteome</keyword>
<reference evidence="1 2" key="1">
    <citation type="journal article" date="2019" name="Sci. Rep.">
        <title>A high-quality genome of Eragrostis curvula grass provides insights into Poaceae evolution and supports new strategies to enhance forage quality.</title>
        <authorList>
            <person name="Carballo J."/>
            <person name="Santos B.A.C.M."/>
            <person name="Zappacosta D."/>
            <person name="Garbus I."/>
            <person name="Selva J.P."/>
            <person name="Gallo C.A."/>
            <person name="Diaz A."/>
            <person name="Albertini E."/>
            <person name="Caccamo M."/>
            <person name="Echenique V."/>
        </authorList>
    </citation>
    <scope>NUCLEOTIDE SEQUENCE [LARGE SCALE GENOMIC DNA]</scope>
    <source>
        <strain evidence="2">cv. Victoria</strain>
        <tissue evidence="1">Leaf</tissue>
    </source>
</reference>
<organism evidence="1 2">
    <name type="scientific">Eragrostis curvula</name>
    <name type="common">weeping love grass</name>
    <dbReference type="NCBI Taxonomy" id="38414"/>
    <lineage>
        <taxon>Eukaryota</taxon>
        <taxon>Viridiplantae</taxon>
        <taxon>Streptophyta</taxon>
        <taxon>Embryophyta</taxon>
        <taxon>Tracheophyta</taxon>
        <taxon>Spermatophyta</taxon>
        <taxon>Magnoliopsida</taxon>
        <taxon>Liliopsida</taxon>
        <taxon>Poales</taxon>
        <taxon>Poaceae</taxon>
        <taxon>PACMAD clade</taxon>
        <taxon>Chloridoideae</taxon>
        <taxon>Eragrostideae</taxon>
        <taxon>Eragrostidinae</taxon>
        <taxon>Eragrostis</taxon>
    </lineage>
</organism>
<proteinExistence type="predicted"/>
<dbReference type="EMBL" id="RWGY01000051">
    <property type="protein sequence ID" value="TVU06280.1"/>
    <property type="molecule type" value="Genomic_DNA"/>
</dbReference>
<name>A0A5J9T4H6_9POAL</name>
<evidence type="ECO:0000313" key="2">
    <source>
        <dbReference type="Proteomes" id="UP000324897"/>
    </source>
</evidence>